<dbReference type="InterPro" id="IPR033113">
    <property type="entry name" value="PLA2_histidine"/>
</dbReference>
<comment type="similarity">
    <text evidence="15">Belongs to the phospholipase A2 family.</text>
</comment>
<dbReference type="AlphaFoldDB" id="A0A2G8KZP7"/>
<keyword evidence="7" id="KW-0547">Nucleotide-binding</keyword>
<keyword evidence="6" id="KW-0964">Secreted</keyword>
<dbReference type="Pfam" id="PF00068">
    <property type="entry name" value="Phospholip_A2_1"/>
    <property type="match status" value="1"/>
</dbReference>
<evidence type="ECO:0000256" key="2">
    <source>
        <dbReference type="ARBA" id="ARBA00004613"/>
    </source>
</evidence>
<feature type="domain" description="Phospholipase A2-like central" evidence="17">
    <location>
        <begin position="27"/>
        <end position="163"/>
    </location>
</feature>
<dbReference type="GO" id="GO:0005524">
    <property type="term" value="F:ATP binding"/>
    <property type="evidence" value="ECO:0007669"/>
    <property type="project" value="UniProtKB-KW"/>
</dbReference>
<feature type="signal peptide" evidence="16">
    <location>
        <begin position="1"/>
        <end position="21"/>
    </location>
</feature>
<dbReference type="GO" id="GO:0016887">
    <property type="term" value="F:ATP hydrolysis activity"/>
    <property type="evidence" value="ECO:0007669"/>
    <property type="project" value="InterPro"/>
</dbReference>
<evidence type="ECO:0000256" key="6">
    <source>
        <dbReference type="ARBA" id="ARBA00022525"/>
    </source>
</evidence>
<keyword evidence="8" id="KW-0378">Hydrolase</keyword>
<feature type="chain" id="PRO_5013916646" evidence="16">
    <location>
        <begin position="22"/>
        <end position="538"/>
    </location>
</feature>
<evidence type="ECO:0000313" key="18">
    <source>
        <dbReference type="EMBL" id="PIK53484.1"/>
    </source>
</evidence>
<dbReference type="FunFam" id="3.40.50.300:FF:000235">
    <property type="entry name" value="ATPase ASNA1"/>
    <property type="match status" value="1"/>
</dbReference>
<dbReference type="GO" id="GO:0016042">
    <property type="term" value="P:lipid catabolic process"/>
    <property type="evidence" value="ECO:0007669"/>
    <property type="project" value="InterPro"/>
</dbReference>
<dbReference type="InterPro" id="IPR036444">
    <property type="entry name" value="PLipase_A2_dom_sf"/>
</dbReference>
<dbReference type="InterPro" id="IPR016300">
    <property type="entry name" value="ATPase_ArsA/GET3"/>
</dbReference>
<sequence length="538" mass="60149">MRTNVIFLLLSLLCLCWTAKAGRKKRNVLELGAVISCVTGLSTFDVLWKLDGYGCYCGLGGQGTAKDDVDDCCRLHDECYDVVMHNGDCPESTAYTTVYHYKGKDCKTPHSMISCDPVSSYDEPELANCAVDLCECDYALAQCLKGKPLNNDYRKYDKKTLCSEAIPSMMLNCATPIVFWPCWRPLALQDLQKMATNNEVDEFEDLEPTLRNIIDQETLRWIFVGGKGGVGKTTCSCSLAVQLSKHRETVLIISTDPAHNISDAFDQKFSKVPGLVTGFQNLYAMEIDPNLGVGDLPDDYFEEASFPLQYDSFHQISQHGKKVFQELLGAFPGIDEAVSFAEVMKLVKNMNFSVVVFDTAPTGHTLRLLSFPALAEKGLTKLLALKNQFSPFIVQICSLLGLPDVNAGDMLGKLEETVPVIKSVNEAFRDPNQTTFVCVCIAEFLSLYETERLVQELTKYGIDTHNIIVNQLLSGLHNDSSQCRLCKSRISLQTKYLEQASERFVEDCRICRKCKGKLLMWEGFIFEVVIQHFNIKSG</sequence>
<feature type="disulfide bond" evidence="14">
    <location>
        <begin position="115"/>
        <end position="134"/>
    </location>
</feature>
<dbReference type="NCBIfam" id="TIGR00345">
    <property type="entry name" value="GET3_arsA_TRC40"/>
    <property type="match status" value="1"/>
</dbReference>
<feature type="binding site" evidence="13">
    <location>
        <position position="77"/>
    </location>
    <ligand>
        <name>Ca(2+)</name>
        <dbReference type="ChEBI" id="CHEBI:29108"/>
    </ligand>
</feature>
<evidence type="ECO:0000256" key="15">
    <source>
        <dbReference type="RuleBase" id="RU003654"/>
    </source>
</evidence>
<dbReference type="OrthoDB" id="1770at2759"/>
<dbReference type="InterPro" id="IPR027417">
    <property type="entry name" value="P-loop_NTPase"/>
</dbReference>
<dbReference type="Pfam" id="PF02374">
    <property type="entry name" value="ArsA_ATPase"/>
    <property type="match status" value="1"/>
</dbReference>
<keyword evidence="4" id="KW-0813">Transport</keyword>
<evidence type="ECO:0000313" key="19">
    <source>
        <dbReference type="Proteomes" id="UP000230750"/>
    </source>
</evidence>
<accession>A0A2G8KZP7</accession>
<dbReference type="SMART" id="SM00085">
    <property type="entry name" value="PA2c"/>
    <property type="match status" value="1"/>
</dbReference>
<dbReference type="Proteomes" id="UP000230750">
    <property type="component" value="Unassembled WGS sequence"/>
</dbReference>
<dbReference type="InterPro" id="IPR001211">
    <property type="entry name" value="PLA2"/>
</dbReference>
<evidence type="ECO:0000256" key="4">
    <source>
        <dbReference type="ARBA" id="ARBA00022448"/>
    </source>
</evidence>
<keyword evidence="19" id="KW-1185">Reference proteome</keyword>
<dbReference type="InterPro" id="IPR016090">
    <property type="entry name" value="PLA2-like_dom"/>
</dbReference>
<evidence type="ECO:0000256" key="12">
    <source>
        <dbReference type="PIRSR" id="PIRSR601211-1"/>
    </source>
</evidence>
<feature type="binding site" evidence="13">
    <location>
        <position position="58"/>
    </location>
    <ligand>
        <name>Ca(2+)</name>
        <dbReference type="ChEBI" id="CHEBI:29108"/>
    </ligand>
</feature>
<evidence type="ECO:0000256" key="7">
    <source>
        <dbReference type="ARBA" id="ARBA00022741"/>
    </source>
</evidence>
<dbReference type="InterPro" id="IPR025723">
    <property type="entry name" value="ArsA/GET3_ATPase-like"/>
</dbReference>
<feature type="binding site" evidence="13">
    <location>
        <position position="60"/>
    </location>
    <ligand>
        <name>Ca(2+)</name>
        <dbReference type="ChEBI" id="CHEBI:29108"/>
    </ligand>
</feature>
<gene>
    <name evidence="18" type="ORF">BSL78_09624</name>
</gene>
<dbReference type="GO" id="GO:0006644">
    <property type="term" value="P:phospholipid metabolic process"/>
    <property type="evidence" value="ECO:0007669"/>
    <property type="project" value="InterPro"/>
</dbReference>
<dbReference type="GO" id="GO:0050482">
    <property type="term" value="P:arachidonate secretion"/>
    <property type="evidence" value="ECO:0007669"/>
    <property type="project" value="InterPro"/>
</dbReference>
<evidence type="ECO:0000256" key="10">
    <source>
        <dbReference type="ARBA" id="ARBA00022840"/>
    </source>
</evidence>
<dbReference type="Gene3D" id="3.40.50.300">
    <property type="entry name" value="P-loop containing nucleotide triphosphate hydrolases"/>
    <property type="match status" value="1"/>
</dbReference>
<evidence type="ECO:0000256" key="9">
    <source>
        <dbReference type="ARBA" id="ARBA00022824"/>
    </source>
</evidence>
<dbReference type="EMBL" id="MRZV01000284">
    <property type="protein sequence ID" value="PIK53484.1"/>
    <property type="molecule type" value="Genomic_DNA"/>
</dbReference>
<comment type="similarity">
    <text evidence="3">Belongs to the arsA ATPase family.</text>
</comment>
<feature type="disulfide bond" evidence="14">
    <location>
        <begin position="79"/>
        <end position="136"/>
    </location>
</feature>
<keyword evidence="11 14" id="KW-1015">Disulfide bond</keyword>
<keyword evidence="9" id="KW-0256">Endoplasmic reticulum</keyword>
<comment type="cofactor">
    <cofactor evidence="13">
        <name>Ca(2+)</name>
        <dbReference type="ChEBI" id="CHEBI:29108"/>
    </cofactor>
    <text evidence="13">Binds 1 Ca(2+) ion per subunit.</text>
</comment>
<dbReference type="STRING" id="307972.A0A2G8KZP7"/>
<feature type="active site" evidence="12">
    <location>
        <position position="137"/>
    </location>
</feature>
<proteinExistence type="inferred from homology"/>
<dbReference type="GO" id="GO:0005509">
    <property type="term" value="F:calcium ion binding"/>
    <property type="evidence" value="ECO:0007669"/>
    <property type="project" value="InterPro"/>
</dbReference>
<evidence type="ECO:0000256" key="5">
    <source>
        <dbReference type="ARBA" id="ARBA00022490"/>
    </source>
</evidence>
<evidence type="ECO:0000256" key="13">
    <source>
        <dbReference type="PIRSR" id="PIRSR601211-2"/>
    </source>
</evidence>
<feature type="disulfide bond" evidence="14">
    <location>
        <begin position="55"/>
        <end position="162"/>
    </location>
</feature>
<evidence type="ECO:0000256" key="16">
    <source>
        <dbReference type="SAM" id="SignalP"/>
    </source>
</evidence>
<comment type="subcellular location">
    <subcellularLocation>
        <location evidence="1">Cytoplasm</location>
    </subcellularLocation>
    <subcellularLocation>
        <location evidence="2">Secreted</location>
    </subcellularLocation>
</comment>
<dbReference type="PRINTS" id="PR00389">
    <property type="entry name" value="PHPHLIPASEA2"/>
</dbReference>
<dbReference type="PROSITE" id="PS00118">
    <property type="entry name" value="PA2_HIS"/>
    <property type="match status" value="1"/>
</dbReference>
<evidence type="ECO:0000256" key="1">
    <source>
        <dbReference type="ARBA" id="ARBA00004496"/>
    </source>
</evidence>
<dbReference type="SUPFAM" id="SSF48619">
    <property type="entry name" value="Phospholipase A2, PLA2"/>
    <property type="match status" value="1"/>
</dbReference>
<evidence type="ECO:0000256" key="3">
    <source>
        <dbReference type="ARBA" id="ARBA00011040"/>
    </source>
</evidence>
<dbReference type="PANTHER" id="PTHR10803">
    <property type="entry name" value="ARSENICAL PUMP-DRIVING ATPASE ARSENITE-TRANSLOCATING ATPASE"/>
    <property type="match status" value="1"/>
</dbReference>
<dbReference type="Gene3D" id="1.20.90.10">
    <property type="entry name" value="Phospholipase A2 domain"/>
    <property type="match status" value="1"/>
</dbReference>
<dbReference type="GO" id="GO:0043529">
    <property type="term" value="C:GET complex"/>
    <property type="evidence" value="ECO:0007669"/>
    <property type="project" value="TreeGrafter"/>
</dbReference>
<evidence type="ECO:0000256" key="8">
    <source>
        <dbReference type="ARBA" id="ARBA00022801"/>
    </source>
</evidence>
<reference evidence="18 19" key="1">
    <citation type="journal article" date="2017" name="PLoS Biol.">
        <title>The sea cucumber genome provides insights into morphological evolution and visceral regeneration.</title>
        <authorList>
            <person name="Zhang X."/>
            <person name="Sun L."/>
            <person name="Yuan J."/>
            <person name="Sun Y."/>
            <person name="Gao Y."/>
            <person name="Zhang L."/>
            <person name="Li S."/>
            <person name="Dai H."/>
            <person name="Hamel J.F."/>
            <person name="Liu C."/>
            <person name="Yu Y."/>
            <person name="Liu S."/>
            <person name="Lin W."/>
            <person name="Guo K."/>
            <person name="Jin S."/>
            <person name="Xu P."/>
            <person name="Storey K.B."/>
            <person name="Huan P."/>
            <person name="Zhang T."/>
            <person name="Zhou Y."/>
            <person name="Zhang J."/>
            <person name="Lin C."/>
            <person name="Li X."/>
            <person name="Xing L."/>
            <person name="Huo D."/>
            <person name="Sun M."/>
            <person name="Wang L."/>
            <person name="Mercier A."/>
            <person name="Li F."/>
            <person name="Yang H."/>
            <person name="Xiang J."/>
        </authorList>
    </citation>
    <scope>NUCLEOTIDE SEQUENCE [LARGE SCALE GENOMIC DNA]</scope>
    <source>
        <strain evidence="18">Shaxun</strain>
        <tissue evidence="18">Muscle</tissue>
    </source>
</reference>
<feature type="binding site" evidence="13">
    <location>
        <position position="56"/>
    </location>
    <ligand>
        <name>Ca(2+)</name>
        <dbReference type="ChEBI" id="CHEBI:29108"/>
    </ligand>
</feature>
<keyword evidence="5" id="KW-0963">Cytoplasm</keyword>
<evidence type="ECO:0000259" key="17">
    <source>
        <dbReference type="SMART" id="SM00085"/>
    </source>
</evidence>
<dbReference type="GO" id="GO:0005576">
    <property type="term" value="C:extracellular region"/>
    <property type="evidence" value="ECO:0007669"/>
    <property type="project" value="UniProtKB-SubCell"/>
</dbReference>
<feature type="disulfide bond" evidence="14">
    <location>
        <begin position="57"/>
        <end position="73"/>
    </location>
</feature>
<keyword evidence="13" id="KW-0479">Metal-binding</keyword>
<comment type="caution">
    <text evidence="18">The sequence shown here is derived from an EMBL/GenBank/DDBJ whole genome shotgun (WGS) entry which is preliminary data.</text>
</comment>
<dbReference type="SUPFAM" id="SSF52540">
    <property type="entry name" value="P-loop containing nucleoside triphosphate hydrolases"/>
    <property type="match status" value="1"/>
</dbReference>
<keyword evidence="13" id="KW-0106">Calcium</keyword>
<dbReference type="GO" id="GO:0004623">
    <property type="term" value="F:phospholipase A2 activity"/>
    <property type="evidence" value="ECO:0007669"/>
    <property type="project" value="InterPro"/>
</dbReference>
<keyword evidence="16" id="KW-0732">Signal</keyword>
<name>A0A2G8KZP7_STIJA</name>
<evidence type="ECO:0000256" key="11">
    <source>
        <dbReference type="ARBA" id="ARBA00023157"/>
    </source>
</evidence>
<feature type="disulfide bond" evidence="14">
    <location>
        <begin position="72"/>
        <end position="143"/>
    </location>
</feature>
<organism evidence="18 19">
    <name type="scientific">Stichopus japonicus</name>
    <name type="common">Sea cucumber</name>
    <dbReference type="NCBI Taxonomy" id="307972"/>
    <lineage>
        <taxon>Eukaryota</taxon>
        <taxon>Metazoa</taxon>
        <taxon>Echinodermata</taxon>
        <taxon>Eleutherozoa</taxon>
        <taxon>Echinozoa</taxon>
        <taxon>Holothuroidea</taxon>
        <taxon>Aspidochirotacea</taxon>
        <taxon>Aspidochirotida</taxon>
        <taxon>Stichopodidae</taxon>
        <taxon>Apostichopus</taxon>
    </lineage>
</organism>
<keyword evidence="10" id="KW-0067">ATP-binding</keyword>
<evidence type="ECO:0000256" key="14">
    <source>
        <dbReference type="PIRSR" id="PIRSR601211-3"/>
    </source>
</evidence>
<protein>
    <submittedName>
        <fullName evidence="18">Putative ATPase ASNA1-like</fullName>
    </submittedName>
</protein>
<dbReference type="GO" id="GO:0071816">
    <property type="term" value="P:tail-anchored membrane protein insertion into ER membrane"/>
    <property type="evidence" value="ECO:0007669"/>
    <property type="project" value="TreeGrafter"/>
</dbReference>
<dbReference type="CDD" id="cd02035">
    <property type="entry name" value="ArsA"/>
    <property type="match status" value="1"/>
</dbReference>
<feature type="active site" evidence="12">
    <location>
        <position position="76"/>
    </location>
</feature>
<feature type="disulfide bond" evidence="14">
    <location>
        <begin position="89"/>
        <end position="129"/>
    </location>
</feature>
<dbReference type="PANTHER" id="PTHR10803:SF3">
    <property type="entry name" value="ATPASE GET3"/>
    <property type="match status" value="1"/>
</dbReference>